<proteinExistence type="predicted"/>
<feature type="compositionally biased region" description="Low complexity" evidence="1">
    <location>
        <begin position="36"/>
        <end position="62"/>
    </location>
</feature>
<evidence type="ECO:0000256" key="1">
    <source>
        <dbReference type="SAM" id="MobiDB-lite"/>
    </source>
</evidence>
<dbReference type="EnsemblPlants" id="AUR62026003-RA">
    <property type="protein sequence ID" value="AUR62026003-RA:cds"/>
    <property type="gene ID" value="AUR62026003"/>
</dbReference>
<accession>A0A803MA86</accession>
<reference evidence="2" key="1">
    <citation type="journal article" date="2017" name="Nature">
        <title>The genome of Chenopodium quinoa.</title>
        <authorList>
            <person name="Jarvis D.E."/>
            <person name="Ho Y.S."/>
            <person name="Lightfoot D.J."/>
            <person name="Schmoeckel S.M."/>
            <person name="Li B."/>
            <person name="Borm T.J.A."/>
            <person name="Ohyanagi H."/>
            <person name="Mineta K."/>
            <person name="Michell C.T."/>
            <person name="Saber N."/>
            <person name="Kharbatia N.M."/>
            <person name="Rupper R.R."/>
            <person name="Sharp A.R."/>
            <person name="Dally N."/>
            <person name="Boughton B.A."/>
            <person name="Woo Y.H."/>
            <person name="Gao G."/>
            <person name="Schijlen E.G.W.M."/>
            <person name="Guo X."/>
            <person name="Momin A.A."/>
            <person name="Negrao S."/>
            <person name="Al-Babili S."/>
            <person name="Gehring C."/>
            <person name="Roessner U."/>
            <person name="Jung C."/>
            <person name="Murphy K."/>
            <person name="Arold S.T."/>
            <person name="Gojobori T."/>
            <person name="van der Linden C.G."/>
            <person name="van Loo E.N."/>
            <person name="Jellen E.N."/>
            <person name="Maughan P.J."/>
            <person name="Tester M."/>
        </authorList>
    </citation>
    <scope>NUCLEOTIDE SEQUENCE [LARGE SCALE GENOMIC DNA]</scope>
    <source>
        <strain evidence="2">cv. PI 614886</strain>
    </source>
</reference>
<protein>
    <submittedName>
        <fullName evidence="2">Uncharacterized protein</fullName>
    </submittedName>
</protein>
<evidence type="ECO:0000313" key="2">
    <source>
        <dbReference type="EnsemblPlants" id="AUR62026003-RA:cds"/>
    </source>
</evidence>
<organism evidence="2 3">
    <name type="scientific">Chenopodium quinoa</name>
    <name type="common">Quinoa</name>
    <dbReference type="NCBI Taxonomy" id="63459"/>
    <lineage>
        <taxon>Eukaryota</taxon>
        <taxon>Viridiplantae</taxon>
        <taxon>Streptophyta</taxon>
        <taxon>Embryophyta</taxon>
        <taxon>Tracheophyta</taxon>
        <taxon>Spermatophyta</taxon>
        <taxon>Magnoliopsida</taxon>
        <taxon>eudicotyledons</taxon>
        <taxon>Gunneridae</taxon>
        <taxon>Pentapetalae</taxon>
        <taxon>Caryophyllales</taxon>
        <taxon>Chenopodiaceae</taxon>
        <taxon>Chenopodioideae</taxon>
        <taxon>Atripliceae</taxon>
        <taxon>Chenopodium</taxon>
    </lineage>
</organism>
<dbReference type="Proteomes" id="UP000596660">
    <property type="component" value="Unplaced"/>
</dbReference>
<evidence type="ECO:0000313" key="3">
    <source>
        <dbReference type="Proteomes" id="UP000596660"/>
    </source>
</evidence>
<dbReference type="AlphaFoldDB" id="A0A803MA86"/>
<reference evidence="2" key="2">
    <citation type="submission" date="2021-03" db="UniProtKB">
        <authorList>
            <consortium name="EnsemblPlants"/>
        </authorList>
    </citation>
    <scope>IDENTIFICATION</scope>
</reference>
<dbReference type="Gramene" id="AUR62026003-RA">
    <property type="protein sequence ID" value="AUR62026003-RA:cds"/>
    <property type="gene ID" value="AUR62026003"/>
</dbReference>
<name>A0A803MA86_CHEQI</name>
<feature type="region of interest" description="Disordered" evidence="1">
    <location>
        <begin position="36"/>
        <end position="66"/>
    </location>
</feature>
<sequence>MLTGHVVTIKALHYCAASGGFVNVVDAVSERILRLSSTSSNSNSPPLSSSPVNGSPSSYSDSPPSPITQSLMISKLHLINRNLVPWVCWN</sequence>
<keyword evidence="3" id="KW-1185">Reference proteome</keyword>